<dbReference type="Proteomes" id="UP000266118">
    <property type="component" value="Chromosome"/>
</dbReference>
<feature type="transmembrane region" description="Helical" evidence="1">
    <location>
        <begin position="80"/>
        <end position="98"/>
    </location>
</feature>
<protein>
    <submittedName>
        <fullName evidence="4">FecR family protein</fullName>
    </submittedName>
</protein>
<dbReference type="Pfam" id="PF04773">
    <property type="entry name" value="FecR"/>
    <property type="match status" value="1"/>
</dbReference>
<dbReference type="EMBL" id="CP032489">
    <property type="protein sequence ID" value="AYD47344.1"/>
    <property type="molecule type" value="Genomic_DNA"/>
</dbReference>
<dbReference type="Gene3D" id="3.55.50.30">
    <property type="match status" value="1"/>
</dbReference>
<dbReference type="PANTHER" id="PTHR30273:SF2">
    <property type="entry name" value="PROTEIN FECR"/>
    <property type="match status" value="1"/>
</dbReference>
<keyword evidence="5" id="KW-1185">Reference proteome</keyword>
<evidence type="ECO:0000313" key="4">
    <source>
        <dbReference type="EMBL" id="AYD47344.1"/>
    </source>
</evidence>
<dbReference type="AlphaFoldDB" id="A0A386HQ04"/>
<accession>A0A386HQ04</accession>
<proteinExistence type="predicted"/>
<dbReference type="InterPro" id="IPR006860">
    <property type="entry name" value="FecR"/>
</dbReference>
<dbReference type="Gene3D" id="2.60.120.1440">
    <property type="match status" value="1"/>
</dbReference>
<keyword evidence="1" id="KW-0812">Transmembrane</keyword>
<dbReference type="RefSeq" id="WP_119986362.1">
    <property type="nucleotide sequence ID" value="NZ_CP032489.1"/>
</dbReference>
<organism evidence="4 5">
    <name type="scientific">Arachidicoccus soli</name>
    <dbReference type="NCBI Taxonomy" id="2341117"/>
    <lineage>
        <taxon>Bacteria</taxon>
        <taxon>Pseudomonadati</taxon>
        <taxon>Bacteroidota</taxon>
        <taxon>Chitinophagia</taxon>
        <taxon>Chitinophagales</taxon>
        <taxon>Chitinophagaceae</taxon>
        <taxon>Arachidicoccus</taxon>
    </lineage>
</organism>
<dbReference type="OrthoDB" id="625980at2"/>
<dbReference type="KEGG" id="ark:D6B99_06800"/>
<keyword evidence="1" id="KW-1133">Transmembrane helix</keyword>
<dbReference type="Pfam" id="PF16344">
    <property type="entry name" value="FecR_C"/>
    <property type="match status" value="1"/>
</dbReference>
<dbReference type="PANTHER" id="PTHR30273">
    <property type="entry name" value="PERIPLASMIC SIGNAL SENSOR AND SIGMA FACTOR ACTIVATOR FECR-RELATED"/>
    <property type="match status" value="1"/>
</dbReference>
<dbReference type="GO" id="GO:0016989">
    <property type="term" value="F:sigma factor antagonist activity"/>
    <property type="evidence" value="ECO:0007669"/>
    <property type="project" value="TreeGrafter"/>
</dbReference>
<dbReference type="InterPro" id="IPR032508">
    <property type="entry name" value="FecR_C"/>
</dbReference>
<keyword evidence="1" id="KW-0472">Membrane</keyword>
<feature type="domain" description="Protein FecR C-terminal" evidence="3">
    <location>
        <begin position="322"/>
        <end position="388"/>
    </location>
</feature>
<evidence type="ECO:0000256" key="1">
    <source>
        <dbReference type="SAM" id="Phobius"/>
    </source>
</evidence>
<dbReference type="InterPro" id="IPR012373">
    <property type="entry name" value="Ferrdict_sens_TM"/>
</dbReference>
<reference evidence="4 5" key="1">
    <citation type="submission" date="2018-09" db="EMBL/GenBank/DDBJ databases">
        <title>Arachidicoccus sp. nov., a bacterium isolated from soil.</title>
        <authorList>
            <person name="Weon H.-Y."/>
            <person name="Kwon S.-W."/>
            <person name="Lee S.A."/>
        </authorList>
    </citation>
    <scope>NUCLEOTIDE SEQUENCE [LARGE SCALE GENOMIC DNA]</scope>
    <source>
        <strain evidence="4 5">KIS59-12</strain>
    </source>
</reference>
<gene>
    <name evidence="4" type="ORF">D6B99_06800</name>
</gene>
<evidence type="ECO:0000259" key="3">
    <source>
        <dbReference type="Pfam" id="PF16344"/>
    </source>
</evidence>
<name>A0A386HQ04_9BACT</name>
<sequence length="390" mass="44026">MDNTLLEELQQKYLLGIANDVEIQQLMDWYYSFDDEMVNVKTANIHEEKEVYDRLRQKIEDIIQRNPRKKDKVFDIRRNGYWQVAVVLVVLFSGYWFLKNHTPENKNQLQTSTASDIQPGQEGAILTLANGKKIFLDSAQNGNIAIQGTGIVIKNGTQVIYTPGNSEKNTPLAYNTIVTPKGRDFEVVLPDSSKVWLNAASSIRFPTVFNDKPRVVEITGEAYFEVSHQLDKKGNRVPFVVHTNKMTIQVLGTHFNVNAYDDEQYTRTTLLEGSVAASKIGSNELVKIIPGQQAFISNLGSGNVSVKQADVNKAIAWKNGLFQFDDDQLQAILRQVSRWYNVDIDCAEQKKDLRFNGIISKRSNVKAILDLLSATGVVNFKMENGKLIAY</sequence>
<evidence type="ECO:0000313" key="5">
    <source>
        <dbReference type="Proteomes" id="UP000266118"/>
    </source>
</evidence>
<evidence type="ECO:0000259" key="2">
    <source>
        <dbReference type="Pfam" id="PF04773"/>
    </source>
</evidence>
<feature type="domain" description="FecR protein" evidence="2">
    <location>
        <begin position="176"/>
        <end position="275"/>
    </location>
</feature>